<reference evidence="1" key="1">
    <citation type="submission" date="2020-04" db="EMBL/GenBank/DDBJ databases">
        <authorList>
            <person name="Zhang T."/>
        </authorList>
    </citation>
    <scope>NUCLEOTIDE SEQUENCE</scope>
    <source>
        <strain evidence="1">HKST-UBA03</strain>
    </source>
</reference>
<gene>
    <name evidence="1" type="ORF">KC614_02645</name>
</gene>
<sequence>MTTRNKPAKNLFYETGRFTNLGEIISRIKIPKDHRSIPNIIVIAGPARGGTTALGILLANLPEISLSFFQPIKELLRYPDPILNVPDLDNDAPYVVFKETFGPIFDEELYDPIDILVQAGVPKERISVIFTLRSPFSSVASLNNIVLDDDNEPALNIDYYARMQKHSTLLFNKYSSDPEIKSVVPLVYELFAEYGDLITYQRLINSLNPDLTTPTTLEFNHDLIYGNESKGIRSKIVWGEADPQKHPGYFNKIIVPTLRVNKFTYSRGTIHHVESDTITHDEEHELLDLCSKDYFAFKYISEQTLFPDFVKKKSPSLDTDQPN</sequence>
<dbReference type="Proteomes" id="UP000751518">
    <property type="component" value="Unassembled WGS sequence"/>
</dbReference>
<evidence type="ECO:0008006" key="3">
    <source>
        <dbReference type="Google" id="ProtNLM"/>
    </source>
</evidence>
<comment type="caution">
    <text evidence="1">The sequence shown here is derived from an EMBL/GenBank/DDBJ whole genome shotgun (WGS) entry which is preliminary data.</text>
</comment>
<dbReference type="InterPro" id="IPR027417">
    <property type="entry name" value="P-loop_NTPase"/>
</dbReference>
<protein>
    <recommendedName>
        <fullName evidence="3">Sulfotransferase domain-containing protein</fullName>
    </recommendedName>
</protein>
<evidence type="ECO:0000313" key="1">
    <source>
        <dbReference type="EMBL" id="MCA9392078.1"/>
    </source>
</evidence>
<dbReference type="AlphaFoldDB" id="A0A955LKD4"/>
<dbReference type="SUPFAM" id="SSF52540">
    <property type="entry name" value="P-loop containing nucleoside triphosphate hydrolases"/>
    <property type="match status" value="1"/>
</dbReference>
<proteinExistence type="predicted"/>
<name>A0A955LKD4_UNCKA</name>
<evidence type="ECO:0000313" key="2">
    <source>
        <dbReference type="Proteomes" id="UP000751518"/>
    </source>
</evidence>
<organism evidence="1 2">
    <name type="scientific">candidate division WWE3 bacterium</name>
    <dbReference type="NCBI Taxonomy" id="2053526"/>
    <lineage>
        <taxon>Bacteria</taxon>
        <taxon>Katanobacteria</taxon>
    </lineage>
</organism>
<reference evidence="1" key="2">
    <citation type="journal article" date="2021" name="Microbiome">
        <title>Successional dynamics and alternative stable states in a saline activated sludge microbial community over 9 years.</title>
        <authorList>
            <person name="Wang Y."/>
            <person name="Ye J."/>
            <person name="Ju F."/>
            <person name="Liu L."/>
            <person name="Boyd J.A."/>
            <person name="Deng Y."/>
            <person name="Parks D.H."/>
            <person name="Jiang X."/>
            <person name="Yin X."/>
            <person name="Woodcroft B.J."/>
            <person name="Tyson G.W."/>
            <person name="Hugenholtz P."/>
            <person name="Polz M.F."/>
            <person name="Zhang T."/>
        </authorList>
    </citation>
    <scope>NUCLEOTIDE SEQUENCE</scope>
    <source>
        <strain evidence="1">HKST-UBA03</strain>
    </source>
</reference>
<accession>A0A955LKD4</accession>
<dbReference type="EMBL" id="JAGQKZ010000018">
    <property type="protein sequence ID" value="MCA9392078.1"/>
    <property type="molecule type" value="Genomic_DNA"/>
</dbReference>